<comment type="caution">
    <text evidence="2">The sequence shown here is derived from an EMBL/GenBank/DDBJ whole genome shotgun (WGS) entry which is preliminary data.</text>
</comment>
<dbReference type="InterPro" id="IPR013549">
    <property type="entry name" value="DUF1731"/>
</dbReference>
<proteinExistence type="predicted"/>
<dbReference type="VEuPathDB" id="HostDB:GeneID_118678539"/>
<dbReference type="PANTHER" id="PTHR11092">
    <property type="entry name" value="SUGAR NUCLEOTIDE EPIMERASE RELATED"/>
    <property type="match status" value="1"/>
</dbReference>
<name>A0A7J8AQC1_MYOMY</name>
<dbReference type="EMBL" id="JABWUV010000001">
    <property type="protein sequence ID" value="KAF6388753.1"/>
    <property type="molecule type" value="Genomic_DNA"/>
</dbReference>
<evidence type="ECO:0000259" key="1">
    <source>
        <dbReference type="Pfam" id="PF08338"/>
    </source>
</evidence>
<keyword evidence="3" id="KW-1185">Reference proteome</keyword>
<dbReference type="Proteomes" id="UP000527355">
    <property type="component" value="Unassembled WGS sequence"/>
</dbReference>
<feature type="domain" description="DUF1731" evidence="1">
    <location>
        <begin position="269"/>
        <end position="315"/>
    </location>
</feature>
<dbReference type="NCBIfam" id="TIGR01777">
    <property type="entry name" value="yfcH"/>
    <property type="match status" value="1"/>
</dbReference>
<dbReference type="SUPFAM" id="SSF51735">
    <property type="entry name" value="NAD(P)-binding Rossmann-fold domains"/>
    <property type="match status" value="1"/>
</dbReference>
<dbReference type="InterPro" id="IPR010099">
    <property type="entry name" value="SDR39U1"/>
</dbReference>
<evidence type="ECO:0000313" key="3">
    <source>
        <dbReference type="Proteomes" id="UP000527355"/>
    </source>
</evidence>
<dbReference type="PANTHER" id="PTHR11092:SF0">
    <property type="entry name" value="EPIMERASE FAMILY PROTEIN SDR39U1"/>
    <property type="match status" value="1"/>
</dbReference>
<dbReference type="Gene3D" id="3.40.50.720">
    <property type="entry name" value="NAD(P)-binding Rossmann-like Domain"/>
    <property type="match status" value="1"/>
</dbReference>
<dbReference type="Pfam" id="PF08338">
    <property type="entry name" value="DUF1731"/>
    <property type="match status" value="1"/>
</dbReference>
<dbReference type="InterPro" id="IPR036291">
    <property type="entry name" value="NAD(P)-bd_dom_sf"/>
</dbReference>
<accession>A0A7J8AQC1</accession>
<dbReference type="AlphaFoldDB" id="A0A7J8AQC1"/>
<evidence type="ECO:0000313" key="2">
    <source>
        <dbReference type="EMBL" id="KAF6388753.1"/>
    </source>
</evidence>
<reference evidence="2 3" key="1">
    <citation type="journal article" date="2020" name="Nature">
        <title>Six reference-quality genomes reveal evolution of bat adaptations.</title>
        <authorList>
            <person name="Jebb D."/>
            <person name="Huang Z."/>
            <person name="Pippel M."/>
            <person name="Hughes G.M."/>
            <person name="Lavrichenko K."/>
            <person name="Devanna P."/>
            <person name="Winkler S."/>
            <person name="Jermiin L.S."/>
            <person name="Skirmuntt E.C."/>
            <person name="Katzourakis A."/>
            <person name="Burkitt-Gray L."/>
            <person name="Ray D.A."/>
            <person name="Sullivan K.A.M."/>
            <person name="Roscito J.G."/>
            <person name="Kirilenko B.M."/>
            <person name="Davalos L.M."/>
            <person name="Corthals A.P."/>
            <person name="Power M.L."/>
            <person name="Jones G."/>
            <person name="Ransome R.D."/>
            <person name="Dechmann D.K.N."/>
            <person name="Locatelli A.G."/>
            <person name="Puechmaille S.J."/>
            <person name="Fedrigo O."/>
            <person name="Jarvis E.D."/>
            <person name="Hiller M."/>
            <person name="Vernes S.C."/>
            <person name="Myers E.W."/>
            <person name="Teeling E.C."/>
        </authorList>
    </citation>
    <scope>NUCLEOTIDE SEQUENCE [LARGE SCALE GENOMIC DNA]</scope>
    <source>
        <strain evidence="2">MMyoMyo1</strain>
        <tissue evidence="2">Flight muscle</tissue>
    </source>
</reference>
<organism evidence="2 3">
    <name type="scientific">Myotis myotis</name>
    <name type="common">Greater mouse-eared bat</name>
    <name type="synonym">Vespertilio myotis</name>
    <dbReference type="NCBI Taxonomy" id="51298"/>
    <lineage>
        <taxon>Eukaryota</taxon>
        <taxon>Metazoa</taxon>
        <taxon>Chordata</taxon>
        <taxon>Craniata</taxon>
        <taxon>Vertebrata</taxon>
        <taxon>Euteleostomi</taxon>
        <taxon>Mammalia</taxon>
        <taxon>Eutheria</taxon>
        <taxon>Laurasiatheria</taxon>
        <taxon>Chiroptera</taxon>
        <taxon>Yangochiroptera</taxon>
        <taxon>Vespertilionidae</taxon>
        <taxon>Myotis</taxon>
    </lineage>
</organism>
<sequence>MERPDPDRSARPTPQAHPRFYPLGQLALVLTYNSGCPKGMCLFPLKERRTISLSHNAGFYLEMGTDEPQGKRGEGRCACMHSVAYFPRFSCRWNEAFQKEVLSSRLETTDLLARAITKAPQPPQAWILVTGVAYYQPSLTAEYDEDSPGGDFDFFSNLVTKWEAAARLPGDSTRQVVVRSGVVLGRGGGAIGHMLLPFRLGLGGPIGSGQQFFPWIHIGDLAGILAHALEASHVQGVLNGVAPASTTTNAEFAQALGTALGRPAFIPLPSAVVQAVFGQERAIMLLEGQKVIPRRTLATGYQYSFPELGAALKEIVA</sequence>
<gene>
    <name evidence="2" type="ORF">mMyoMyo1_017181</name>
</gene>
<protein>
    <submittedName>
        <fullName evidence="2">Short chain dehydrogenase/reductase family 39U member 1</fullName>
    </submittedName>
</protein>